<dbReference type="InterPro" id="IPR011333">
    <property type="entry name" value="SKP1/BTB/POZ_sf"/>
</dbReference>
<dbReference type="InterPro" id="IPR002083">
    <property type="entry name" value="MATH/TRAF_dom"/>
</dbReference>
<gene>
    <name evidence="5" type="primary">gb07030</name>
    <name evidence="5" type="ORF">PR202_gb07030</name>
</gene>
<evidence type="ECO:0000256" key="1">
    <source>
        <dbReference type="ARBA" id="ARBA00004906"/>
    </source>
</evidence>
<dbReference type="Gene3D" id="3.30.710.10">
    <property type="entry name" value="Potassium Channel Kv1.1, Chain A"/>
    <property type="match status" value="1"/>
</dbReference>
<dbReference type="GO" id="GO:0016567">
    <property type="term" value="P:protein ubiquitination"/>
    <property type="evidence" value="ECO:0007669"/>
    <property type="project" value="InterPro"/>
</dbReference>
<dbReference type="InterPro" id="IPR045005">
    <property type="entry name" value="BPM1-6"/>
</dbReference>
<dbReference type="InterPro" id="IPR008974">
    <property type="entry name" value="TRAF-like"/>
</dbReference>
<comment type="pathway">
    <text evidence="1">Protein modification; protein ubiquitination.</text>
</comment>
<dbReference type="PROSITE" id="PS50097">
    <property type="entry name" value="BTB"/>
    <property type="match status" value="1"/>
</dbReference>
<dbReference type="SMART" id="SM00225">
    <property type="entry name" value="BTB"/>
    <property type="match status" value="1"/>
</dbReference>
<sequence>MLFVDHYWDRKAQVPNGSCIESCSFKAGDYSWRICYFPNGASLSNTDHISIFIALCNRLAKPVRARVRFSLLDRKGEPVPGHSLHTDVQEYSAPDDVYGFHKFIRKEDLEASEHLANGRITIRCEVSVEEETPLCGLHDFLLPPTDITFRVHGLPFPSHSCVVAARSPAFAAEIARWGTNTGKCIPINGIPIQVFEAVMHFVYTDALPEMDEEHESMIGEHLLAAADRFELPDLKRICADILSSQINENTVTQMMDLAIRHRCQMLHEFCIEFLEDHPALDAVMATDDDGSLLEHVAKSCPGLLKDVCADWFEDDSIQNDMAMCA</sequence>
<protein>
    <submittedName>
        <fullName evidence="5">Uncharacterized protein</fullName>
    </submittedName>
</protein>
<dbReference type="Gene3D" id="1.25.40.420">
    <property type="match status" value="1"/>
</dbReference>
<dbReference type="Gene3D" id="2.60.210.10">
    <property type="entry name" value="Apoptosis, Tumor Necrosis Factor Receptor Associated Protein 2, Chain A"/>
    <property type="match status" value="1"/>
</dbReference>
<dbReference type="Pfam" id="PF00651">
    <property type="entry name" value="BTB"/>
    <property type="match status" value="1"/>
</dbReference>
<dbReference type="InterPro" id="IPR000210">
    <property type="entry name" value="BTB/POZ_dom"/>
</dbReference>
<feature type="domain" description="MATH" evidence="4">
    <location>
        <begin position="1"/>
        <end position="126"/>
    </location>
</feature>
<evidence type="ECO:0000313" key="6">
    <source>
        <dbReference type="Proteomes" id="UP001054889"/>
    </source>
</evidence>
<dbReference type="InterPro" id="IPR056423">
    <property type="entry name" value="BACK_BPM_SPOP"/>
</dbReference>
<dbReference type="Pfam" id="PF24570">
    <property type="entry name" value="BACK_BPM_SPOP"/>
    <property type="match status" value="1"/>
</dbReference>
<dbReference type="SUPFAM" id="SSF49599">
    <property type="entry name" value="TRAF domain-like"/>
    <property type="match status" value="1"/>
</dbReference>
<dbReference type="SUPFAM" id="SSF54695">
    <property type="entry name" value="POZ domain"/>
    <property type="match status" value="1"/>
</dbReference>
<reference evidence="5" key="2">
    <citation type="submission" date="2021-12" db="EMBL/GenBank/DDBJ databases">
        <title>Resequencing data analysis of finger millet.</title>
        <authorList>
            <person name="Hatakeyama M."/>
            <person name="Aluri S."/>
            <person name="Balachadran M.T."/>
            <person name="Sivarajan S.R."/>
            <person name="Poveda L."/>
            <person name="Shimizu-Inatsugi R."/>
            <person name="Schlapbach R."/>
            <person name="Sreeman S.M."/>
            <person name="Shimizu K.K."/>
        </authorList>
    </citation>
    <scope>NUCLEOTIDE SEQUENCE</scope>
</reference>
<name>A0AAV5E8P2_ELECO</name>
<comment type="caution">
    <text evidence="5">The sequence shown here is derived from an EMBL/GenBank/DDBJ whole genome shotgun (WGS) entry which is preliminary data.</text>
</comment>
<evidence type="ECO:0000259" key="3">
    <source>
        <dbReference type="PROSITE" id="PS50097"/>
    </source>
</evidence>
<dbReference type="Pfam" id="PF22486">
    <property type="entry name" value="MATH_2"/>
    <property type="match status" value="1"/>
</dbReference>
<comment type="similarity">
    <text evidence="2">Belongs to the Tdpoz family.</text>
</comment>
<proteinExistence type="inferred from homology"/>
<feature type="domain" description="BTB" evidence="3">
    <location>
        <begin position="145"/>
        <end position="211"/>
    </location>
</feature>
<dbReference type="EMBL" id="BQKI01000074">
    <property type="protein sequence ID" value="GJN19724.1"/>
    <property type="molecule type" value="Genomic_DNA"/>
</dbReference>
<dbReference type="PANTHER" id="PTHR26379">
    <property type="entry name" value="BTB/POZ AND MATH DOMAIN-CONTAINING PROTEIN 1"/>
    <property type="match status" value="1"/>
</dbReference>
<dbReference type="Proteomes" id="UP001054889">
    <property type="component" value="Unassembled WGS sequence"/>
</dbReference>
<dbReference type="AlphaFoldDB" id="A0AAV5E8P2"/>
<evidence type="ECO:0000256" key="2">
    <source>
        <dbReference type="ARBA" id="ARBA00010846"/>
    </source>
</evidence>
<evidence type="ECO:0000313" key="5">
    <source>
        <dbReference type="EMBL" id="GJN19724.1"/>
    </source>
</evidence>
<accession>A0AAV5E8P2</accession>
<organism evidence="5 6">
    <name type="scientific">Eleusine coracana subsp. coracana</name>
    <dbReference type="NCBI Taxonomy" id="191504"/>
    <lineage>
        <taxon>Eukaryota</taxon>
        <taxon>Viridiplantae</taxon>
        <taxon>Streptophyta</taxon>
        <taxon>Embryophyta</taxon>
        <taxon>Tracheophyta</taxon>
        <taxon>Spermatophyta</taxon>
        <taxon>Magnoliopsida</taxon>
        <taxon>Liliopsida</taxon>
        <taxon>Poales</taxon>
        <taxon>Poaceae</taxon>
        <taxon>PACMAD clade</taxon>
        <taxon>Chloridoideae</taxon>
        <taxon>Cynodonteae</taxon>
        <taxon>Eleusininae</taxon>
        <taxon>Eleusine</taxon>
    </lineage>
</organism>
<dbReference type="CDD" id="cd00121">
    <property type="entry name" value="MATH"/>
    <property type="match status" value="1"/>
</dbReference>
<evidence type="ECO:0000259" key="4">
    <source>
        <dbReference type="PROSITE" id="PS50144"/>
    </source>
</evidence>
<keyword evidence="6" id="KW-1185">Reference proteome</keyword>
<reference evidence="5" key="1">
    <citation type="journal article" date="2018" name="DNA Res.">
        <title>Multiple hybrid de novo genome assembly of finger millet, an orphan allotetraploid crop.</title>
        <authorList>
            <person name="Hatakeyama M."/>
            <person name="Aluri S."/>
            <person name="Balachadran M.T."/>
            <person name="Sivarajan S.R."/>
            <person name="Patrignani A."/>
            <person name="Gruter S."/>
            <person name="Poveda L."/>
            <person name="Shimizu-Inatsugi R."/>
            <person name="Baeten J."/>
            <person name="Francoijs K.J."/>
            <person name="Nataraja K.N."/>
            <person name="Reddy Y.A.N."/>
            <person name="Phadnis S."/>
            <person name="Ravikumar R.L."/>
            <person name="Schlapbach R."/>
            <person name="Sreeman S.M."/>
            <person name="Shimizu K.K."/>
        </authorList>
    </citation>
    <scope>NUCLEOTIDE SEQUENCE</scope>
</reference>
<dbReference type="PROSITE" id="PS50144">
    <property type="entry name" value="MATH"/>
    <property type="match status" value="1"/>
</dbReference>
<dbReference type="PANTHER" id="PTHR26379:SF422">
    <property type="entry name" value="BTB DOMAIN-CONTAINING PROTEIN"/>
    <property type="match status" value="1"/>
</dbReference>